<dbReference type="AlphaFoldDB" id="A0A7R6SYJ0"/>
<evidence type="ECO:0000256" key="1">
    <source>
        <dbReference type="SAM" id="SignalP"/>
    </source>
</evidence>
<name>A0A7R6SYJ0_9BACT</name>
<proteinExistence type="predicted"/>
<reference evidence="2 3" key="1">
    <citation type="journal article" date="2012" name="Extremophiles">
        <title>Thermotomaculum hydrothermale gen. nov., sp. nov., a novel heterotrophic thermophile within the phylum Acidobacteria from a deep-sea hydrothermal vent chimney in the Southern Okinawa Trough.</title>
        <authorList>
            <person name="Izumi H."/>
            <person name="Nunoura T."/>
            <person name="Miyazaki M."/>
            <person name="Mino S."/>
            <person name="Toki T."/>
            <person name="Takai K."/>
            <person name="Sako Y."/>
            <person name="Sawabe T."/>
            <person name="Nakagawa S."/>
        </authorList>
    </citation>
    <scope>NUCLEOTIDE SEQUENCE [LARGE SCALE GENOMIC DNA]</scope>
    <source>
        <strain evidence="2 3">AC55</strain>
    </source>
</reference>
<dbReference type="InterPro" id="IPR023614">
    <property type="entry name" value="Porin_dom_sf"/>
</dbReference>
<dbReference type="Gene3D" id="2.40.160.10">
    <property type="entry name" value="Porin"/>
    <property type="match status" value="1"/>
</dbReference>
<accession>A0A7R6SYJ0</accession>
<feature type="signal peptide" evidence="1">
    <location>
        <begin position="1"/>
        <end position="18"/>
    </location>
</feature>
<dbReference type="SUPFAM" id="SSF56935">
    <property type="entry name" value="Porins"/>
    <property type="match status" value="1"/>
</dbReference>
<dbReference type="EMBL" id="AP017470">
    <property type="protein sequence ID" value="BBB32611.1"/>
    <property type="molecule type" value="Genomic_DNA"/>
</dbReference>
<evidence type="ECO:0000313" key="3">
    <source>
        <dbReference type="Proteomes" id="UP000595564"/>
    </source>
</evidence>
<gene>
    <name evidence="2" type="ORF">TTHT_1073</name>
</gene>
<dbReference type="Proteomes" id="UP000595564">
    <property type="component" value="Chromosome"/>
</dbReference>
<keyword evidence="1" id="KW-0732">Signal</keyword>
<dbReference type="KEGG" id="thyd:TTHT_1073"/>
<keyword evidence="3" id="KW-1185">Reference proteome</keyword>
<organism evidence="2 3">
    <name type="scientific">Thermotomaculum hydrothermale</name>
    <dbReference type="NCBI Taxonomy" id="981385"/>
    <lineage>
        <taxon>Bacteria</taxon>
        <taxon>Pseudomonadati</taxon>
        <taxon>Acidobacteriota</taxon>
        <taxon>Holophagae</taxon>
        <taxon>Thermotomaculales</taxon>
        <taxon>Thermotomaculaceae</taxon>
        <taxon>Thermotomaculum</taxon>
    </lineage>
</organism>
<evidence type="ECO:0000313" key="2">
    <source>
        <dbReference type="EMBL" id="BBB32611.1"/>
    </source>
</evidence>
<feature type="chain" id="PRO_5032821139" evidence="1">
    <location>
        <begin position="19"/>
        <end position="610"/>
    </location>
</feature>
<protein>
    <submittedName>
        <fullName evidence="2">Uncharacterized protein</fullName>
    </submittedName>
</protein>
<sequence length="610" mass="70953">MRFVMFLIVFSFSFLLCASDGIKVSTDFSLGYSFLNSDRGNFYRNHFDLSEGELIDYLKINVTNNKKNSFFDEFYFFASTGDRFDNGRLVKFTLKKSLKWRFKFYYKQDFDYFYLPDYNFGSNNRNLVRSRLNLSFNYKVNSNLNLFANYTKNKVHGYLNLPHQDWSDIYNLSYLKRTSYEAFELGLNYRINRLSIIASQSVGVLDKPVLLNKDVNGLALNNMTTSLAINSAGENTSDLNTSKLLINYNLSKLSVGLSMYYTNGSIKNNLNSNKSFIFLDAGSRNDFFATVSGSADAPEYIANFNLTYMPSDKLTLGYVLDYNSLKTESNLAKSLEWVVYGVSDTPVFSTNTSSIEYYYYKHHRNANSFFIDYNITNNVSVNIKSEFYNDDYIYHDNNYQTASNHNEIGFDLKLSKLRVKASVFHEYINAPIFRNAGKNRNGYTLSANYLLNDRLSFSGSATQITKNNDDENIDLKDDSLYYNASINYSYSKGYFSLGYTRMEIDFSSLLFINENINVDDNYYELSENAFYLSGTYKFNRFFARLRLYYYDDSGDSFPLQNWECFADLTYTVNKWLSIWLKGTYLDYSEDKQSIYNYNINQIACGLRIIK</sequence>